<sequence>MRVVFRVDASLEMGSGHVMRCLTLAHALTERGSVCEFLCREHPGNLIGFIRNQGFAVLSLGAPCADISAYSSAHYLQWLGATQESDALTCERALGDHQYDWMIVDHYGIDYRWQELLGSHYSRLAVIDDLATRSHCCDVLLDQTYGRPESDYQRLVPEGCEILTGSEYALLRPDFSRLREMSLERRKNSGLKRILISLGGVDSNNVTERVLDGLCESPLPKDSEIVVVMGTTAPWLEAVRQRAAGMPWRTSVIENVSDMASQMCAADLAIGAAGSTSWERCCLGLPTLMLILADNQRYAASLLSSAGAAHVLSSEEALGDQLSQCIERALSDPGFLNNMTTASSGITDGAGANRVSSILKRLAGMEMAQ</sequence>
<gene>
    <name evidence="2" type="primary">pseG</name>
    <name evidence="2" type="ORF">H8S59_05595</name>
</gene>
<keyword evidence="2" id="KW-0378">Hydrolase</keyword>
<dbReference type="Proteomes" id="UP000651852">
    <property type="component" value="Unassembled WGS sequence"/>
</dbReference>
<dbReference type="Gene3D" id="3.40.50.2000">
    <property type="entry name" value="Glycogen Phosphorylase B"/>
    <property type="match status" value="1"/>
</dbReference>
<organism evidence="2 3">
    <name type="scientific">Pseudomonas folii</name>
    <dbReference type="NCBI Taxonomy" id="2762593"/>
    <lineage>
        <taxon>Bacteria</taxon>
        <taxon>Pseudomonadati</taxon>
        <taxon>Pseudomonadota</taxon>
        <taxon>Gammaproteobacteria</taxon>
        <taxon>Pseudomonadales</taxon>
        <taxon>Pseudomonadaceae</taxon>
        <taxon>Pseudomonas</taxon>
    </lineage>
</organism>
<accession>A0ABR7AWF5</accession>
<reference evidence="2 3" key="1">
    <citation type="submission" date="2020-08" db="EMBL/GenBank/DDBJ databases">
        <title>Putative novel bacterial strains isolated from necrotic wheat leaf tissues caused by Xanthomonas translucens.</title>
        <authorList>
            <person name="Tambong J.T."/>
        </authorList>
    </citation>
    <scope>NUCLEOTIDE SEQUENCE [LARGE SCALE GENOMIC DNA]</scope>
    <source>
        <strain evidence="2 3">DOAB 1069</strain>
    </source>
</reference>
<feature type="domain" description="Glycosyl transferase family 28 C-terminal" evidence="1">
    <location>
        <begin position="208"/>
        <end position="345"/>
    </location>
</feature>
<dbReference type="Pfam" id="PF04101">
    <property type="entry name" value="Glyco_tran_28_C"/>
    <property type="match status" value="1"/>
</dbReference>
<comment type="caution">
    <text evidence="2">The sequence shown here is derived from an EMBL/GenBank/DDBJ whole genome shotgun (WGS) entry which is preliminary data.</text>
</comment>
<dbReference type="InterPro" id="IPR020023">
    <property type="entry name" value="PseG"/>
</dbReference>
<proteinExistence type="predicted"/>
<keyword evidence="3" id="KW-1185">Reference proteome</keyword>
<dbReference type="PANTHER" id="PTHR21015">
    <property type="entry name" value="UDP-N-ACETYLGLUCOSAMINE--N-ACETYLMURAMYL-(PENTAPEPTIDE) PYROPHOSPHORYL-UNDECAPRENOL N-ACETYLGLUCOSAMINE TRANSFERASE 1"/>
    <property type="match status" value="1"/>
</dbReference>
<dbReference type="InterPro" id="IPR007235">
    <property type="entry name" value="Glyco_trans_28_C"/>
</dbReference>
<dbReference type="PANTHER" id="PTHR21015:SF22">
    <property type="entry name" value="GLYCOSYLTRANSFERASE"/>
    <property type="match status" value="1"/>
</dbReference>
<dbReference type="NCBIfam" id="TIGR03590">
    <property type="entry name" value="PseG"/>
    <property type="match status" value="1"/>
</dbReference>
<evidence type="ECO:0000313" key="2">
    <source>
        <dbReference type="EMBL" id="MBC3949237.1"/>
    </source>
</evidence>
<dbReference type="EMBL" id="JACONW010000015">
    <property type="protein sequence ID" value="MBC3949237.1"/>
    <property type="molecule type" value="Genomic_DNA"/>
</dbReference>
<dbReference type="Gene3D" id="3.40.50.11190">
    <property type="match status" value="1"/>
</dbReference>
<protein>
    <submittedName>
        <fullName evidence="2">UDP-2,4-diacetamido-2,4, 6-trideoxy-beta-L-altropyranose hydrolase</fullName>
        <ecNumber evidence="2">3.6.1.57</ecNumber>
    </submittedName>
</protein>
<dbReference type="SUPFAM" id="SSF53756">
    <property type="entry name" value="UDP-Glycosyltransferase/glycogen phosphorylase"/>
    <property type="match status" value="1"/>
</dbReference>
<evidence type="ECO:0000313" key="3">
    <source>
        <dbReference type="Proteomes" id="UP000651852"/>
    </source>
</evidence>
<dbReference type="GO" id="GO:0016787">
    <property type="term" value="F:hydrolase activity"/>
    <property type="evidence" value="ECO:0007669"/>
    <property type="project" value="UniProtKB-KW"/>
</dbReference>
<evidence type="ECO:0000259" key="1">
    <source>
        <dbReference type="Pfam" id="PF04101"/>
    </source>
</evidence>
<dbReference type="EC" id="3.6.1.57" evidence="2"/>
<name>A0ABR7AWF5_9PSED</name>